<dbReference type="GO" id="GO:0008765">
    <property type="term" value="F:UDP-N-acetylmuramoylalanyl-D-glutamate-2,6-diaminopimelate ligase activity"/>
    <property type="evidence" value="ECO:0007669"/>
    <property type="project" value="UniProtKB-UniRule"/>
</dbReference>
<comment type="function">
    <text evidence="7">Catalyzes the addition of meso-diaminopimelic acid to the nucleotide precursor UDP-N-acetylmuramoyl-L-alanyl-D-glutamate (UMAG) in the biosynthesis of bacterial cell-wall peptidoglycan.</text>
</comment>
<keyword evidence="7" id="KW-0460">Magnesium</keyword>
<dbReference type="Gene3D" id="3.90.190.20">
    <property type="entry name" value="Mur ligase, C-terminal domain"/>
    <property type="match status" value="1"/>
</dbReference>
<dbReference type="GO" id="GO:0005524">
    <property type="term" value="F:ATP binding"/>
    <property type="evidence" value="ECO:0007669"/>
    <property type="project" value="UniProtKB-UniRule"/>
</dbReference>
<feature type="binding site" evidence="7">
    <location>
        <position position="482"/>
    </location>
    <ligand>
        <name>meso-2,6-diaminopimelate</name>
        <dbReference type="ChEBI" id="CHEBI:57791"/>
    </ligand>
</feature>
<feature type="binding site" evidence="7">
    <location>
        <position position="486"/>
    </location>
    <ligand>
        <name>meso-2,6-diaminopimelate</name>
        <dbReference type="ChEBI" id="CHEBI:57791"/>
    </ligand>
</feature>
<comment type="subcellular location">
    <subcellularLocation>
        <location evidence="7 8">Cytoplasm</location>
    </subcellularLocation>
</comment>
<evidence type="ECO:0000256" key="8">
    <source>
        <dbReference type="RuleBase" id="RU004135"/>
    </source>
</evidence>
<feature type="binding site" evidence="7">
    <location>
        <position position="192"/>
    </location>
    <ligand>
        <name>UDP-N-acetyl-alpha-D-muramoyl-L-alanyl-D-glutamate</name>
        <dbReference type="ChEBI" id="CHEBI:83900"/>
    </ligand>
</feature>
<name>A0A4S8EVQ6_9BURK</name>
<dbReference type="GO" id="GO:0005737">
    <property type="term" value="C:cytoplasm"/>
    <property type="evidence" value="ECO:0007669"/>
    <property type="project" value="UniProtKB-SubCell"/>
</dbReference>
<feature type="domain" description="Mur ligase C-terminal" evidence="10">
    <location>
        <begin position="353"/>
        <end position="484"/>
    </location>
</feature>
<evidence type="ECO:0000259" key="10">
    <source>
        <dbReference type="Pfam" id="PF02875"/>
    </source>
</evidence>
<dbReference type="NCBIfam" id="NF001126">
    <property type="entry name" value="PRK00139.1-4"/>
    <property type="match status" value="1"/>
</dbReference>
<dbReference type="PANTHER" id="PTHR23135">
    <property type="entry name" value="MUR LIGASE FAMILY MEMBER"/>
    <property type="match status" value="1"/>
</dbReference>
<protein>
    <recommendedName>
        <fullName evidence="7">UDP-N-acetylmuramoyl-L-alanyl-D-glutamate--2,6-diaminopimelate ligase</fullName>
        <ecNumber evidence="7">6.3.2.13</ecNumber>
    </recommendedName>
    <alternativeName>
        <fullName evidence="7">Meso-A2pm-adding enzyme</fullName>
    </alternativeName>
    <alternativeName>
        <fullName evidence="7">Meso-diaminopimelate-adding enzyme</fullName>
    </alternativeName>
    <alternativeName>
        <fullName evidence="7">UDP-MurNAc-L-Ala-D-Glu:meso-diaminopimelate ligase</fullName>
    </alternativeName>
    <alternativeName>
        <fullName evidence="7">UDP-MurNAc-tripeptide synthetase</fullName>
    </alternativeName>
    <alternativeName>
        <fullName evidence="7">UDP-N-acetylmuramyl-tripeptide synthetase</fullName>
    </alternativeName>
</protein>
<evidence type="ECO:0000256" key="4">
    <source>
        <dbReference type="ARBA" id="ARBA00022984"/>
    </source>
</evidence>
<feature type="binding site" evidence="7">
    <location>
        <position position="31"/>
    </location>
    <ligand>
        <name>UDP-N-acetyl-alpha-D-muramoyl-L-alanyl-D-glutamate</name>
        <dbReference type="ChEBI" id="CHEBI:83900"/>
    </ligand>
</feature>
<dbReference type="UniPathway" id="UPA00219"/>
<organism evidence="12 13">
    <name type="scientific">Lampropedia puyangensis</name>
    <dbReference type="NCBI Taxonomy" id="1330072"/>
    <lineage>
        <taxon>Bacteria</taxon>
        <taxon>Pseudomonadati</taxon>
        <taxon>Pseudomonadota</taxon>
        <taxon>Betaproteobacteria</taxon>
        <taxon>Burkholderiales</taxon>
        <taxon>Comamonadaceae</taxon>
        <taxon>Lampropedia</taxon>
    </lineage>
</organism>
<dbReference type="SUPFAM" id="SSF53623">
    <property type="entry name" value="MurD-like peptide ligases, catalytic domain"/>
    <property type="match status" value="1"/>
</dbReference>
<feature type="binding site" evidence="7">
    <location>
        <begin position="117"/>
        <end position="123"/>
    </location>
    <ligand>
        <name>ATP</name>
        <dbReference type="ChEBI" id="CHEBI:30616"/>
    </ligand>
</feature>
<comment type="pathway">
    <text evidence="7 8">Cell wall biogenesis; peptidoglycan biosynthesis.</text>
</comment>
<keyword evidence="7" id="KW-0067">ATP-binding</keyword>
<evidence type="ECO:0000256" key="3">
    <source>
        <dbReference type="ARBA" id="ARBA00022960"/>
    </source>
</evidence>
<dbReference type="GO" id="GO:0051301">
    <property type="term" value="P:cell division"/>
    <property type="evidence" value="ECO:0007669"/>
    <property type="project" value="UniProtKB-KW"/>
</dbReference>
<gene>
    <name evidence="7" type="primary">murE</name>
    <name evidence="12" type="ORF">E9531_16100</name>
</gene>
<dbReference type="InterPro" id="IPR036565">
    <property type="entry name" value="Mur-like_cat_sf"/>
</dbReference>
<dbReference type="Gene3D" id="3.40.1190.10">
    <property type="entry name" value="Mur-like, catalytic domain"/>
    <property type="match status" value="1"/>
</dbReference>
<keyword evidence="4 7" id="KW-0573">Peptidoglycan synthesis</keyword>
<comment type="cofactor">
    <cofactor evidence="7">
        <name>Mg(2+)</name>
        <dbReference type="ChEBI" id="CHEBI:18420"/>
    </cofactor>
</comment>
<feature type="domain" description="Mur ligase central" evidence="11">
    <location>
        <begin position="115"/>
        <end position="330"/>
    </location>
</feature>
<feature type="short sequence motif" description="Meso-diaminopimelate recognition motif" evidence="7">
    <location>
        <begin position="429"/>
        <end position="432"/>
    </location>
</feature>
<evidence type="ECO:0000256" key="6">
    <source>
        <dbReference type="ARBA" id="ARBA00023316"/>
    </source>
</evidence>
<comment type="similarity">
    <text evidence="1 7">Belongs to the MurCDEF family. MurE subfamily.</text>
</comment>
<dbReference type="Pfam" id="PF02875">
    <property type="entry name" value="Mur_ligase_C"/>
    <property type="match status" value="1"/>
</dbReference>
<evidence type="ECO:0000256" key="2">
    <source>
        <dbReference type="ARBA" id="ARBA00022618"/>
    </source>
</evidence>
<dbReference type="SUPFAM" id="SSF53244">
    <property type="entry name" value="MurD-like peptide ligases, peptide-binding domain"/>
    <property type="match status" value="1"/>
</dbReference>
<dbReference type="HAMAP" id="MF_00208">
    <property type="entry name" value="MurE"/>
    <property type="match status" value="1"/>
</dbReference>
<dbReference type="EMBL" id="STFG01000029">
    <property type="protein sequence ID" value="THT96471.1"/>
    <property type="molecule type" value="Genomic_DNA"/>
</dbReference>
<feature type="binding site" evidence="7">
    <location>
        <position position="186"/>
    </location>
    <ligand>
        <name>UDP-N-acetyl-alpha-D-muramoyl-L-alanyl-D-glutamate</name>
        <dbReference type="ChEBI" id="CHEBI:83900"/>
    </ligand>
</feature>
<dbReference type="PANTHER" id="PTHR23135:SF4">
    <property type="entry name" value="UDP-N-ACETYLMURAMOYL-L-ALANYL-D-GLUTAMATE--2,6-DIAMINOPIMELATE LIGASE MURE HOMOLOG, CHLOROPLASTIC"/>
    <property type="match status" value="1"/>
</dbReference>
<keyword evidence="2 7" id="KW-0132">Cell division</keyword>
<feature type="binding site" evidence="7">
    <location>
        <begin position="429"/>
        <end position="432"/>
    </location>
    <ligand>
        <name>meso-2,6-diaminopimelate</name>
        <dbReference type="ChEBI" id="CHEBI:57791"/>
    </ligand>
</feature>
<sequence>MTAIEHLSSVRAVQAWLQQHARAGAVLQSDSRKVQPGDVFLAWAGHAHDGRMHIPAALQAGAAAVVVDALPSESADFYVDGAVPLASFNGLYRASGAIASAWYGMPSQLMDVVAITGTNGKTTCAWWLSHALSEACKLCGYVGTLGIGVGDDVQLSGLTSPEALQLQHALFEMHENGVQACAVEASSIGLDQGRLNGLSINVAVLTNFTQDHLDYHHSMQAYGQAKRLLFAWPGLRAAVINVQDAFGQVLAQELSDEGALDLWSVAVHAEGLSETPARLQASSVLFAPGLAHFVVTENDPAGRQRLDQVEVQAPIVGLYNVQNALAVLAALRALGYPLVDAAALLAQVPAVDGRMQMVQEQGKPLVVVDYAHTADALQSALTALRPVAQQRGGQLTVVFGCGGDRDSSKRPLMAMAAARHADTLWITSDNPRSENPLNIIEQVSVGLTPAQRARAHITVDRAQAIQDAVRDASAQDVILIAGKGHEAYQEIKGVKHPFSDLQQAQDALAGWHAIQAVSPQKGVSA</sequence>
<accession>A0A4S8EVQ6</accession>
<dbReference type="Proteomes" id="UP000308917">
    <property type="component" value="Unassembled WGS sequence"/>
</dbReference>
<feature type="binding site" evidence="7">
    <location>
        <position position="194"/>
    </location>
    <ligand>
        <name>UDP-N-acetyl-alpha-D-muramoyl-L-alanyl-D-glutamate</name>
        <dbReference type="ChEBI" id="CHEBI:83900"/>
    </ligand>
</feature>
<dbReference type="RefSeq" id="WP_136574796.1">
    <property type="nucleotide sequence ID" value="NZ_STFG01000029.1"/>
</dbReference>
<evidence type="ECO:0000256" key="7">
    <source>
        <dbReference type="HAMAP-Rule" id="MF_00208"/>
    </source>
</evidence>
<dbReference type="NCBIfam" id="TIGR01085">
    <property type="entry name" value="murE"/>
    <property type="match status" value="1"/>
</dbReference>
<dbReference type="InterPro" id="IPR005761">
    <property type="entry name" value="UDP-N-AcMur-Glu-dNH2Pim_ligase"/>
</dbReference>
<evidence type="ECO:0000256" key="1">
    <source>
        <dbReference type="ARBA" id="ARBA00005898"/>
    </source>
</evidence>
<keyword evidence="5 7" id="KW-0131">Cell cycle</keyword>
<comment type="caution">
    <text evidence="7">Lacks conserved residue(s) required for the propagation of feature annotation.</text>
</comment>
<evidence type="ECO:0000259" key="9">
    <source>
        <dbReference type="Pfam" id="PF01225"/>
    </source>
</evidence>
<dbReference type="SUPFAM" id="SSF63418">
    <property type="entry name" value="MurE/MurF N-terminal domain"/>
    <property type="match status" value="1"/>
</dbReference>
<dbReference type="AlphaFoldDB" id="A0A4S8EVQ6"/>
<keyword evidence="7" id="KW-0963">Cytoplasm</keyword>
<comment type="catalytic activity">
    <reaction evidence="7">
        <text>UDP-N-acetyl-alpha-D-muramoyl-L-alanyl-D-glutamate + meso-2,6-diaminopimelate + ATP = UDP-N-acetyl-alpha-D-muramoyl-L-alanyl-gamma-D-glutamyl-meso-2,6-diaminopimelate + ADP + phosphate + H(+)</text>
        <dbReference type="Rhea" id="RHEA:23676"/>
        <dbReference type="ChEBI" id="CHEBI:15378"/>
        <dbReference type="ChEBI" id="CHEBI:30616"/>
        <dbReference type="ChEBI" id="CHEBI:43474"/>
        <dbReference type="ChEBI" id="CHEBI:57791"/>
        <dbReference type="ChEBI" id="CHEBI:83900"/>
        <dbReference type="ChEBI" id="CHEBI:83905"/>
        <dbReference type="ChEBI" id="CHEBI:456216"/>
        <dbReference type="EC" id="6.3.2.13"/>
    </reaction>
</comment>
<dbReference type="Pfam" id="PF08245">
    <property type="entry name" value="Mur_ligase_M"/>
    <property type="match status" value="1"/>
</dbReference>
<reference evidence="12 13" key="1">
    <citation type="journal article" date="2015" name="Antonie Van Leeuwenhoek">
        <title>Lampropedia puyangensis sp. nov., isolated from symptomatic bark of Populus ? euramericana canker and emended description of Lampropedia hyalina (Ehrenberg 1832) Lee et al. 2004.</title>
        <authorList>
            <person name="Li Y."/>
            <person name="Wang T."/>
            <person name="Piao C.G."/>
            <person name="Wang L.F."/>
            <person name="Tian G.Z."/>
            <person name="Zhu T.H."/>
            <person name="Guo M.W."/>
        </authorList>
    </citation>
    <scope>NUCLEOTIDE SEQUENCE [LARGE SCALE GENOMIC DNA]</scope>
    <source>
        <strain evidence="12 13">2-bin</strain>
    </source>
</reference>
<dbReference type="OrthoDB" id="9800958at2"/>
<keyword evidence="6 7" id="KW-0961">Cell wall biogenesis/degradation</keyword>
<evidence type="ECO:0000313" key="13">
    <source>
        <dbReference type="Proteomes" id="UP000308917"/>
    </source>
</evidence>
<keyword evidence="3 7" id="KW-0133">Cell shape</keyword>
<feature type="binding site" evidence="7">
    <location>
        <position position="405"/>
    </location>
    <ligand>
        <name>meso-2,6-diaminopimelate</name>
        <dbReference type="ChEBI" id="CHEBI:57791"/>
    </ligand>
</feature>
<evidence type="ECO:0000259" key="11">
    <source>
        <dbReference type="Pfam" id="PF08245"/>
    </source>
</evidence>
<dbReference type="InterPro" id="IPR035911">
    <property type="entry name" value="MurE/MurF_N"/>
</dbReference>
<dbReference type="InterPro" id="IPR036615">
    <property type="entry name" value="Mur_ligase_C_dom_sf"/>
</dbReference>
<evidence type="ECO:0000313" key="12">
    <source>
        <dbReference type="EMBL" id="THT96471.1"/>
    </source>
</evidence>
<dbReference type="GO" id="GO:0071555">
    <property type="term" value="P:cell wall organization"/>
    <property type="evidence" value="ECO:0007669"/>
    <property type="project" value="UniProtKB-KW"/>
</dbReference>
<keyword evidence="13" id="KW-1185">Reference proteome</keyword>
<dbReference type="GO" id="GO:0009252">
    <property type="term" value="P:peptidoglycan biosynthetic process"/>
    <property type="evidence" value="ECO:0007669"/>
    <property type="project" value="UniProtKB-UniRule"/>
</dbReference>
<dbReference type="GO" id="GO:0008360">
    <property type="term" value="P:regulation of cell shape"/>
    <property type="evidence" value="ECO:0007669"/>
    <property type="project" value="UniProtKB-KW"/>
</dbReference>
<dbReference type="InterPro" id="IPR013221">
    <property type="entry name" value="Mur_ligase_cen"/>
</dbReference>
<comment type="PTM">
    <text evidence="7">Carboxylation is probably crucial for Mg(2+) binding and, consequently, for the gamma-phosphate positioning of ATP.</text>
</comment>
<dbReference type="Gene3D" id="3.40.1390.10">
    <property type="entry name" value="MurE/MurF, N-terminal domain"/>
    <property type="match status" value="1"/>
</dbReference>
<dbReference type="GO" id="GO:0000287">
    <property type="term" value="F:magnesium ion binding"/>
    <property type="evidence" value="ECO:0007669"/>
    <property type="project" value="UniProtKB-UniRule"/>
</dbReference>
<keyword evidence="7" id="KW-0547">Nucleotide-binding</keyword>
<feature type="modified residue" description="N6-carboxylysine" evidence="7">
    <location>
        <position position="226"/>
    </location>
</feature>
<keyword evidence="7 12" id="KW-0436">Ligase</keyword>
<dbReference type="InterPro" id="IPR004101">
    <property type="entry name" value="Mur_ligase_C"/>
</dbReference>
<dbReference type="EC" id="6.3.2.13" evidence="7"/>
<proteinExistence type="inferred from homology"/>
<feature type="domain" description="Mur ligase N-terminal catalytic" evidence="9">
    <location>
        <begin position="28"/>
        <end position="69"/>
    </location>
</feature>
<evidence type="ECO:0000256" key="5">
    <source>
        <dbReference type="ARBA" id="ARBA00023306"/>
    </source>
</evidence>
<comment type="caution">
    <text evidence="12">The sequence shown here is derived from an EMBL/GenBank/DDBJ whole genome shotgun (WGS) entry which is preliminary data.</text>
</comment>
<dbReference type="Pfam" id="PF01225">
    <property type="entry name" value="Mur_ligase"/>
    <property type="match status" value="1"/>
</dbReference>
<dbReference type="InterPro" id="IPR000713">
    <property type="entry name" value="Mur_ligase_N"/>
</dbReference>